<proteinExistence type="predicted"/>
<dbReference type="Proteomes" id="UP001186974">
    <property type="component" value="Unassembled WGS sequence"/>
</dbReference>
<organism evidence="1 2">
    <name type="scientific">Coniosporium uncinatum</name>
    <dbReference type="NCBI Taxonomy" id="93489"/>
    <lineage>
        <taxon>Eukaryota</taxon>
        <taxon>Fungi</taxon>
        <taxon>Dikarya</taxon>
        <taxon>Ascomycota</taxon>
        <taxon>Pezizomycotina</taxon>
        <taxon>Dothideomycetes</taxon>
        <taxon>Dothideomycetes incertae sedis</taxon>
        <taxon>Coniosporium</taxon>
    </lineage>
</organism>
<gene>
    <name evidence="1" type="ORF">LTS18_013420</name>
</gene>
<dbReference type="EMBL" id="JAWDJW010004147">
    <property type="protein sequence ID" value="KAK3076285.1"/>
    <property type="molecule type" value="Genomic_DNA"/>
</dbReference>
<keyword evidence="2" id="KW-1185">Reference proteome</keyword>
<evidence type="ECO:0000313" key="1">
    <source>
        <dbReference type="EMBL" id="KAK3076285.1"/>
    </source>
</evidence>
<accession>A0ACC3DIH9</accession>
<name>A0ACC3DIH9_9PEZI</name>
<comment type="caution">
    <text evidence="1">The sequence shown here is derived from an EMBL/GenBank/DDBJ whole genome shotgun (WGS) entry which is preliminary data.</text>
</comment>
<protein>
    <submittedName>
        <fullName evidence="1">Uncharacterized protein</fullName>
    </submittedName>
</protein>
<feature type="non-terminal residue" evidence="1">
    <location>
        <position position="1"/>
    </location>
</feature>
<reference evidence="1" key="1">
    <citation type="submission" date="2024-09" db="EMBL/GenBank/DDBJ databases">
        <title>Black Yeasts Isolated from many extreme environments.</title>
        <authorList>
            <person name="Coleine C."/>
            <person name="Stajich J.E."/>
            <person name="Selbmann L."/>
        </authorList>
    </citation>
    <scope>NUCLEOTIDE SEQUENCE</scope>
    <source>
        <strain evidence="1">CCFEE 5737</strain>
    </source>
</reference>
<evidence type="ECO:0000313" key="2">
    <source>
        <dbReference type="Proteomes" id="UP001186974"/>
    </source>
</evidence>
<sequence>EVLEGVGLLRERQRGLEVFARHLVEGWWSWGDEVLKFSWDGCWRKGCEGEAHGREEGAEKEGAEKEDAEKEGAEKEGAEKESAEKENGDEQKLEICRL</sequence>